<feature type="transmembrane region" description="Helical" evidence="1">
    <location>
        <begin position="111"/>
        <end position="137"/>
    </location>
</feature>
<feature type="transmembrane region" description="Helical" evidence="1">
    <location>
        <begin position="74"/>
        <end position="99"/>
    </location>
</feature>
<keyword evidence="1" id="KW-0472">Membrane</keyword>
<proteinExistence type="predicted"/>
<keyword evidence="1" id="KW-1133">Transmembrane helix</keyword>
<gene>
    <name evidence="2" type="ORF">SVIM_LOCUS296053</name>
</gene>
<keyword evidence="1" id="KW-0812">Transmembrane</keyword>
<dbReference type="AlphaFoldDB" id="A0A6N2LYJ7"/>
<organism evidence="2">
    <name type="scientific">Salix viminalis</name>
    <name type="common">Common osier</name>
    <name type="synonym">Basket willow</name>
    <dbReference type="NCBI Taxonomy" id="40686"/>
    <lineage>
        <taxon>Eukaryota</taxon>
        <taxon>Viridiplantae</taxon>
        <taxon>Streptophyta</taxon>
        <taxon>Embryophyta</taxon>
        <taxon>Tracheophyta</taxon>
        <taxon>Spermatophyta</taxon>
        <taxon>Magnoliopsida</taxon>
        <taxon>eudicotyledons</taxon>
        <taxon>Gunneridae</taxon>
        <taxon>Pentapetalae</taxon>
        <taxon>rosids</taxon>
        <taxon>fabids</taxon>
        <taxon>Malpighiales</taxon>
        <taxon>Salicaceae</taxon>
        <taxon>Saliceae</taxon>
        <taxon>Salix</taxon>
    </lineage>
</organism>
<protein>
    <submittedName>
        <fullName evidence="2">Uncharacterized protein</fullName>
    </submittedName>
</protein>
<sequence>MGYGPSGAAVMIFFVNGGTTTLIYAARLQGFTSNVLSRNMSISPCLTFFSQFPAPLPNPSDRPVSAELGPNSWLWLGAIISSSFIIFLILISLLTRFYIYPVDHNTIIKYLVPASSAFNMLFVCVAIAIASSAAFLWNKRENAMETTQIRTTEISTPSPASLVYETELESRPRQSFLQVTAAHLGQRPNLENQDTQTLRRPVIVHYSWASIIQLFPDSKSKKQSTCR</sequence>
<evidence type="ECO:0000313" key="2">
    <source>
        <dbReference type="EMBL" id="VFU46580.1"/>
    </source>
</evidence>
<dbReference type="EMBL" id="CAADRP010001647">
    <property type="protein sequence ID" value="VFU46580.1"/>
    <property type="molecule type" value="Genomic_DNA"/>
</dbReference>
<name>A0A6N2LYJ7_SALVM</name>
<reference evidence="2" key="1">
    <citation type="submission" date="2019-03" db="EMBL/GenBank/DDBJ databases">
        <authorList>
            <person name="Mank J."/>
            <person name="Almeida P."/>
        </authorList>
    </citation>
    <scope>NUCLEOTIDE SEQUENCE</scope>
    <source>
        <strain evidence="2">78183</strain>
    </source>
</reference>
<feature type="transmembrane region" description="Helical" evidence="1">
    <location>
        <begin position="6"/>
        <end position="24"/>
    </location>
</feature>
<accession>A0A6N2LYJ7</accession>
<evidence type="ECO:0000256" key="1">
    <source>
        <dbReference type="SAM" id="Phobius"/>
    </source>
</evidence>